<feature type="transmembrane region" description="Helical" evidence="2">
    <location>
        <begin position="202"/>
        <end position="223"/>
    </location>
</feature>
<feature type="transmembrane region" description="Helical" evidence="2">
    <location>
        <begin position="95"/>
        <end position="116"/>
    </location>
</feature>
<evidence type="ECO:0000256" key="2">
    <source>
        <dbReference type="SAM" id="Phobius"/>
    </source>
</evidence>
<feature type="transmembrane region" description="Helical" evidence="2">
    <location>
        <begin position="66"/>
        <end position="89"/>
    </location>
</feature>
<accession>A0A6H3FGA8</accession>
<comment type="caution">
    <text evidence="4">The sequence shown here is derived from an EMBL/GenBank/DDBJ whole genome shotgun (WGS) entry which is preliminary data.</text>
</comment>
<dbReference type="AlphaFoldDB" id="A0A6H3FGA8"/>
<reference evidence="4 5" key="1">
    <citation type="submission" date="2018-12" db="EMBL/GenBank/DDBJ databases">
        <title>First genome draft of Desulfovibrio legallis sp. nov.</title>
        <authorList>
            <person name="Ben Dhia O."/>
            <person name="Najjari A."/>
            <person name="Ferjani R."/>
            <person name="Fhoula I."/>
            <person name="Fardeau M.-L."/>
            <person name="Boudabbous A."/>
            <person name="Ouzari H.I."/>
        </authorList>
    </citation>
    <scope>NUCLEOTIDE SEQUENCE [LARGE SCALE GENOMIC DNA]</scope>
    <source>
        <strain evidence="4 5">H1T</strain>
    </source>
</reference>
<dbReference type="EMBL" id="SIXC01000001">
    <property type="protein sequence ID" value="TBH81748.1"/>
    <property type="molecule type" value="Genomic_DNA"/>
</dbReference>
<evidence type="ECO:0000313" key="5">
    <source>
        <dbReference type="Proteomes" id="UP000292919"/>
    </source>
</evidence>
<sequence>MRALALTGTHICAYAVAAGVCFRSRRGMSAQACPRVNAHRLLPCGDSGFLWYGNGGSMGVAACSQLYALVTVVLWSSAYVFTKLALAYFSPGVLSLLRCGVAALLFAALAAAGGVARPRLRHLPLLALSGLCGFALYTLTFNLGSVTLNPTTNCIVIATTPIITAVLARLIFDERLHALRWCALALAFSGVVVMNGGGRSLVLAPGIAWVLLAALLLSVYNILQRGLAPFYSAVQITAWSFFAGTAMLLFFVPETLREVRAATPGALALAGFLGVFPSAAAYLCWSRALAITPRTSLVTNYMFLTPFLALLLDYGVTGGLPDGATVAGGGIVLAALALFTLVGGAEGGAVPSGESKAERRVPADAYRTRGSSKNAAPGRRAR</sequence>
<dbReference type="InterPro" id="IPR000620">
    <property type="entry name" value="EamA_dom"/>
</dbReference>
<protein>
    <submittedName>
        <fullName evidence="4">DMT family transporter</fullName>
    </submittedName>
</protein>
<dbReference type="SUPFAM" id="SSF103481">
    <property type="entry name" value="Multidrug resistance efflux transporter EmrE"/>
    <property type="match status" value="2"/>
</dbReference>
<dbReference type="InterPro" id="IPR052756">
    <property type="entry name" value="Alkyne_AA_exporter"/>
</dbReference>
<dbReference type="PANTHER" id="PTHR12715:SF4">
    <property type="entry name" value="EAMA DOMAIN-CONTAINING PROTEIN"/>
    <property type="match status" value="1"/>
</dbReference>
<evidence type="ECO:0000313" key="4">
    <source>
        <dbReference type="EMBL" id="TBH81748.1"/>
    </source>
</evidence>
<keyword evidence="2" id="KW-0472">Membrane</keyword>
<feature type="transmembrane region" description="Helical" evidence="2">
    <location>
        <begin position="328"/>
        <end position="350"/>
    </location>
</feature>
<organism evidence="4 5">
    <name type="scientific">Desulfovibrio legallii</name>
    <dbReference type="NCBI Taxonomy" id="571438"/>
    <lineage>
        <taxon>Bacteria</taxon>
        <taxon>Pseudomonadati</taxon>
        <taxon>Thermodesulfobacteriota</taxon>
        <taxon>Desulfovibrionia</taxon>
        <taxon>Desulfovibrionales</taxon>
        <taxon>Desulfovibrionaceae</taxon>
        <taxon>Desulfovibrio</taxon>
    </lineage>
</organism>
<proteinExistence type="predicted"/>
<feature type="domain" description="EamA" evidence="3">
    <location>
        <begin position="66"/>
        <end position="195"/>
    </location>
</feature>
<evidence type="ECO:0000256" key="1">
    <source>
        <dbReference type="SAM" id="MobiDB-lite"/>
    </source>
</evidence>
<feature type="transmembrane region" description="Helical" evidence="2">
    <location>
        <begin position="230"/>
        <end position="252"/>
    </location>
</feature>
<feature type="domain" description="EamA" evidence="3">
    <location>
        <begin position="205"/>
        <end position="340"/>
    </location>
</feature>
<gene>
    <name evidence="4" type="ORF">EB812_00195</name>
</gene>
<dbReference type="Pfam" id="PF00892">
    <property type="entry name" value="EamA"/>
    <property type="match status" value="2"/>
</dbReference>
<keyword evidence="5" id="KW-1185">Reference proteome</keyword>
<dbReference type="GO" id="GO:0016020">
    <property type="term" value="C:membrane"/>
    <property type="evidence" value="ECO:0007669"/>
    <property type="project" value="InterPro"/>
</dbReference>
<dbReference type="PANTHER" id="PTHR12715">
    <property type="entry name" value="TRANSPORTER, DRUG/METABOLITE EXPORTER FAMILY"/>
    <property type="match status" value="1"/>
</dbReference>
<feature type="transmembrane region" description="Helical" evidence="2">
    <location>
        <begin position="297"/>
        <end position="316"/>
    </location>
</feature>
<dbReference type="InterPro" id="IPR037185">
    <property type="entry name" value="EmrE-like"/>
</dbReference>
<dbReference type="Proteomes" id="UP000292919">
    <property type="component" value="Unassembled WGS sequence"/>
</dbReference>
<feature type="transmembrane region" description="Helical" evidence="2">
    <location>
        <begin position="123"/>
        <end position="144"/>
    </location>
</feature>
<feature type="transmembrane region" description="Helical" evidence="2">
    <location>
        <begin position="178"/>
        <end position="196"/>
    </location>
</feature>
<keyword evidence="2" id="KW-0812">Transmembrane</keyword>
<keyword evidence="2" id="KW-1133">Transmembrane helix</keyword>
<feature type="transmembrane region" description="Helical" evidence="2">
    <location>
        <begin position="150"/>
        <end position="171"/>
    </location>
</feature>
<evidence type="ECO:0000259" key="3">
    <source>
        <dbReference type="Pfam" id="PF00892"/>
    </source>
</evidence>
<name>A0A6H3FGA8_9BACT</name>
<feature type="transmembrane region" description="Helical" evidence="2">
    <location>
        <begin position="264"/>
        <end position="285"/>
    </location>
</feature>
<feature type="region of interest" description="Disordered" evidence="1">
    <location>
        <begin position="347"/>
        <end position="382"/>
    </location>
</feature>